<keyword evidence="2" id="KW-0680">Restriction system</keyword>
<evidence type="ECO:0000256" key="4">
    <source>
        <dbReference type="SAM" id="Coils"/>
    </source>
</evidence>
<dbReference type="InterPro" id="IPR044946">
    <property type="entry name" value="Restrct_endonuc_typeI_TRD_sf"/>
</dbReference>
<dbReference type="SUPFAM" id="SSF116734">
    <property type="entry name" value="DNA methylase specificity domain"/>
    <property type="match status" value="2"/>
</dbReference>
<keyword evidence="7" id="KW-1185">Reference proteome</keyword>
<feature type="domain" description="Type I restriction modification DNA specificity" evidence="5">
    <location>
        <begin position="4"/>
        <end position="180"/>
    </location>
</feature>
<dbReference type="GO" id="GO:0003677">
    <property type="term" value="F:DNA binding"/>
    <property type="evidence" value="ECO:0007669"/>
    <property type="project" value="UniProtKB-KW"/>
</dbReference>
<dbReference type="GO" id="GO:0009307">
    <property type="term" value="P:DNA restriction-modification system"/>
    <property type="evidence" value="ECO:0007669"/>
    <property type="project" value="UniProtKB-KW"/>
</dbReference>
<keyword evidence="4" id="KW-0175">Coiled coil</keyword>
<feature type="domain" description="Type I restriction modification DNA specificity" evidence="5">
    <location>
        <begin position="259"/>
        <end position="369"/>
    </location>
</feature>
<dbReference type="InterPro" id="IPR000055">
    <property type="entry name" value="Restrct_endonuc_typeI_TRD"/>
</dbReference>
<dbReference type="EMBL" id="AP021879">
    <property type="protein sequence ID" value="BBO90751.1"/>
    <property type="molecule type" value="Genomic_DNA"/>
</dbReference>
<dbReference type="InterPro" id="IPR052021">
    <property type="entry name" value="Type-I_RS_S_subunit"/>
</dbReference>
<evidence type="ECO:0000256" key="1">
    <source>
        <dbReference type="ARBA" id="ARBA00010923"/>
    </source>
</evidence>
<sequence>MAPKNWKREQISKLCEHAIDCLNRTAPIVDEETPYIMIRTSNIKEGKIHLADIKYVNEDVYIKWTRRLAPKLGDVILTREAPVGEVGIVNSHEKIFLGQRLFQYRANRNLLDPKFLLYTLLSPNTQKYIKEVSFGATVHHIKVEEALKIPICYPPLSEQTAIADLLSTWDKAIEKIEQLIDKKLESKSYQLKALINGKKPNDTVGAFARPKARKTKRPTESYLALGIRSHFKGSFQRKIEDPETVSMETLYRVKKNDLIVNITFAWEGAIALVKEEDEHCYVSHRFPTYVINEKVANPRFIHHMIQSNRMKYELTNISPGGAGRNRVLNKKDFLKIPIWLPDIKTQKKIGEALDTMDQEIKILEQLLEKYKKQKRGLMQKLLTGKWWVKIKEA</sequence>
<accession>A0A5K8ADW1</accession>
<comment type="similarity">
    <text evidence="1">Belongs to the type-I restriction system S methylase family.</text>
</comment>
<dbReference type="Gene3D" id="3.90.220.20">
    <property type="entry name" value="DNA methylase specificity domains"/>
    <property type="match status" value="2"/>
</dbReference>
<dbReference type="CDD" id="cd17246">
    <property type="entry name" value="RMtype1_S_SonII-TRD2-CR2_like"/>
    <property type="match status" value="1"/>
</dbReference>
<protein>
    <recommendedName>
        <fullName evidence="5">Type I restriction modification DNA specificity domain-containing protein</fullName>
    </recommendedName>
</protein>
<dbReference type="PANTHER" id="PTHR30408">
    <property type="entry name" value="TYPE-1 RESTRICTION ENZYME ECOKI SPECIFICITY PROTEIN"/>
    <property type="match status" value="1"/>
</dbReference>
<evidence type="ECO:0000256" key="3">
    <source>
        <dbReference type="ARBA" id="ARBA00023125"/>
    </source>
</evidence>
<keyword evidence="3" id="KW-0238">DNA-binding</keyword>
<proteinExistence type="inferred from homology"/>
<evidence type="ECO:0000313" key="7">
    <source>
        <dbReference type="Proteomes" id="UP000422108"/>
    </source>
</evidence>
<dbReference type="AlphaFoldDB" id="A0A5K8ADW1"/>
<organism evidence="6 7">
    <name type="scientific">Desulfosarcina ovata subsp. ovata</name>
    <dbReference type="NCBI Taxonomy" id="2752305"/>
    <lineage>
        <taxon>Bacteria</taxon>
        <taxon>Pseudomonadati</taxon>
        <taxon>Thermodesulfobacteriota</taxon>
        <taxon>Desulfobacteria</taxon>
        <taxon>Desulfobacterales</taxon>
        <taxon>Desulfosarcinaceae</taxon>
        <taxon>Desulfosarcina</taxon>
    </lineage>
</organism>
<dbReference type="PANTHER" id="PTHR30408:SF12">
    <property type="entry name" value="TYPE I RESTRICTION ENZYME MJAVIII SPECIFICITY SUBUNIT"/>
    <property type="match status" value="1"/>
</dbReference>
<dbReference type="REBASE" id="363262">
    <property type="entry name" value="S.DovoXyS1ORF39290P"/>
</dbReference>
<dbReference type="Pfam" id="PF01420">
    <property type="entry name" value="Methylase_S"/>
    <property type="match status" value="2"/>
</dbReference>
<feature type="coiled-coil region" evidence="4">
    <location>
        <begin position="353"/>
        <end position="380"/>
    </location>
</feature>
<name>A0A5K8ADW1_9BACT</name>
<evidence type="ECO:0000259" key="5">
    <source>
        <dbReference type="Pfam" id="PF01420"/>
    </source>
</evidence>
<reference evidence="6 7" key="1">
    <citation type="submission" date="2019-11" db="EMBL/GenBank/DDBJ databases">
        <title>Comparative genomics of hydrocarbon-degrading Desulfosarcina strains.</title>
        <authorList>
            <person name="Watanabe M."/>
            <person name="Kojima H."/>
            <person name="Fukui M."/>
        </authorList>
    </citation>
    <scope>NUCLEOTIDE SEQUENCE [LARGE SCALE GENOMIC DNA]</scope>
    <source>
        <strain evidence="7">oXyS1</strain>
    </source>
</reference>
<gene>
    <name evidence="6" type="ORF">DSCOOX_39310</name>
</gene>
<dbReference type="Proteomes" id="UP000422108">
    <property type="component" value="Chromosome"/>
</dbReference>
<evidence type="ECO:0000256" key="2">
    <source>
        <dbReference type="ARBA" id="ARBA00022747"/>
    </source>
</evidence>
<dbReference type="RefSeq" id="WP_155311769.1">
    <property type="nucleotide sequence ID" value="NZ_AP021879.1"/>
</dbReference>
<evidence type="ECO:0000313" key="6">
    <source>
        <dbReference type="EMBL" id="BBO90751.1"/>
    </source>
</evidence>